<organism evidence="1 2">
    <name type="scientific">Streptomyces beijiangensis</name>
    <dbReference type="NCBI Taxonomy" id="163361"/>
    <lineage>
        <taxon>Bacteria</taxon>
        <taxon>Bacillati</taxon>
        <taxon>Actinomycetota</taxon>
        <taxon>Actinomycetes</taxon>
        <taxon>Kitasatosporales</taxon>
        <taxon>Streptomycetaceae</taxon>
        <taxon>Streptomyces</taxon>
    </lineage>
</organism>
<reference evidence="1" key="1">
    <citation type="submission" date="2021-03" db="EMBL/GenBank/DDBJ databases">
        <title>Streptomyces poriferae sp. nov., a novel marine sponge-derived Actinobacteria species with anti-MRSA activity.</title>
        <authorList>
            <person name="Sandoval-Powers M."/>
            <person name="Kralova S."/>
            <person name="Nguyen G.-S."/>
            <person name="Fawwal D."/>
            <person name="Degnes K."/>
            <person name="Klinkenberg G."/>
            <person name="Sletta H."/>
            <person name="Wentzel A."/>
            <person name="Liles M.R."/>
        </authorList>
    </citation>
    <scope>NUCLEOTIDE SEQUENCE</scope>
    <source>
        <strain evidence="1">DSM 41794</strain>
    </source>
</reference>
<dbReference type="Proteomes" id="UP000664167">
    <property type="component" value="Unassembled WGS sequence"/>
</dbReference>
<sequence length="135" mass="14246">MEATGLGDAGSPSWSVRAAAGRRLATSAERPEATGTLLRLLLDAYDSGVTQNTARALLDRGDTTGLRLVLGALARATETSTADQLSAELDCDPRWTTDAGSEQLIGQLEELACDDDTGVRSEAQTVLRSLRPLDD</sequence>
<accession>A0A939FEN3</accession>
<dbReference type="InterPro" id="IPR011989">
    <property type="entry name" value="ARM-like"/>
</dbReference>
<evidence type="ECO:0000313" key="2">
    <source>
        <dbReference type="Proteomes" id="UP000664167"/>
    </source>
</evidence>
<comment type="caution">
    <text evidence="1">The sequence shown here is derived from an EMBL/GenBank/DDBJ whole genome shotgun (WGS) entry which is preliminary data.</text>
</comment>
<gene>
    <name evidence="1" type="ORF">J0695_33200</name>
</gene>
<name>A0A939FEN3_9ACTN</name>
<evidence type="ECO:0000313" key="1">
    <source>
        <dbReference type="EMBL" id="MBO0516593.1"/>
    </source>
</evidence>
<dbReference type="InterPro" id="IPR016024">
    <property type="entry name" value="ARM-type_fold"/>
</dbReference>
<keyword evidence="2" id="KW-1185">Reference proteome</keyword>
<dbReference type="Gene3D" id="1.25.10.10">
    <property type="entry name" value="Leucine-rich Repeat Variant"/>
    <property type="match status" value="1"/>
</dbReference>
<dbReference type="EMBL" id="JAFLRJ010000417">
    <property type="protein sequence ID" value="MBO0516593.1"/>
    <property type="molecule type" value="Genomic_DNA"/>
</dbReference>
<protein>
    <recommendedName>
        <fullName evidence="3">HEAT repeat domain-containing protein</fullName>
    </recommendedName>
</protein>
<dbReference type="RefSeq" id="WP_206968477.1">
    <property type="nucleotide sequence ID" value="NZ_BAAAJJ010000006.1"/>
</dbReference>
<evidence type="ECO:0008006" key="3">
    <source>
        <dbReference type="Google" id="ProtNLM"/>
    </source>
</evidence>
<proteinExistence type="predicted"/>
<dbReference type="SUPFAM" id="SSF48371">
    <property type="entry name" value="ARM repeat"/>
    <property type="match status" value="1"/>
</dbReference>
<dbReference type="AlphaFoldDB" id="A0A939FEN3"/>